<keyword evidence="1" id="KW-1133">Transmembrane helix</keyword>
<dbReference type="Pfam" id="PF04773">
    <property type="entry name" value="FecR"/>
    <property type="match status" value="1"/>
</dbReference>
<dbReference type="InterPro" id="IPR012373">
    <property type="entry name" value="Ferrdict_sens_TM"/>
</dbReference>
<dbReference type="Gene3D" id="2.60.120.1440">
    <property type="match status" value="1"/>
</dbReference>
<reference evidence="4 5" key="1">
    <citation type="submission" date="2022-01" db="EMBL/GenBank/DDBJ databases">
        <title>Lysobacter chinensis sp. nov., a bacterium isolated from cow dung compost.</title>
        <authorList>
            <person name="Liu Y."/>
        </authorList>
    </citation>
    <scope>NUCLEOTIDE SEQUENCE [LARGE SCALE GENOMIC DNA]</scope>
    <source>
        <strain evidence="4 5">TLK-CK17</strain>
    </source>
</reference>
<keyword evidence="5" id="KW-1185">Reference proteome</keyword>
<evidence type="ECO:0000256" key="1">
    <source>
        <dbReference type="SAM" id="Phobius"/>
    </source>
</evidence>
<name>A0ABS9HUT5_9GAMM</name>
<feature type="transmembrane region" description="Helical" evidence="1">
    <location>
        <begin position="92"/>
        <end position="110"/>
    </location>
</feature>
<dbReference type="PANTHER" id="PTHR30273:SF2">
    <property type="entry name" value="PROTEIN FECR"/>
    <property type="match status" value="1"/>
</dbReference>
<evidence type="ECO:0000313" key="5">
    <source>
        <dbReference type="Proteomes" id="UP001430796"/>
    </source>
</evidence>
<feature type="domain" description="FecR N-terminal" evidence="3">
    <location>
        <begin position="13"/>
        <end position="53"/>
    </location>
</feature>
<dbReference type="PANTHER" id="PTHR30273">
    <property type="entry name" value="PERIPLASMIC SIGNAL SENSOR AND SIGMA FACTOR ACTIVATOR FECR-RELATED"/>
    <property type="match status" value="1"/>
</dbReference>
<gene>
    <name evidence="4" type="ORF">L3V18_12830</name>
</gene>
<evidence type="ECO:0000259" key="2">
    <source>
        <dbReference type="Pfam" id="PF04773"/>
    </source>
</evidence>
<dbReference type="Pfam" id="PF16220">
    <property type="entry name" value="DUF4880"/>
    <property type="match status" value="1"/>
</dbReference>
<dbReference type="InterPro" id="IPR032623">
    <property type="entry name" value="FecR_N"/>
</dbReference>
<dbReference type="RefSeq" id="WP_237055497.1">
    <property type="nucleotide sequence ID" value="NZ_JAKJPO010000008.1"/>
</dbReference>
<dbReference type="Proteomes" id="UP001430796">
    <property type="component" value="Unassembled WGS sequence"/>
</dbReference>
<organism evidence="4 5">
    <name type="scientific">Marilutibacter chinensis</name>
    <dbReference type="NCBI Taxonomy" id="2912247"/>
    <lineage>
        <taxon>Bacteria</taxon>
        <taxon>Pseudomonadati</taxon>
        <taxon>Pseudomonadota</taxon>
        <taxon>Gammaproteobacteria</taxon>
        <taxon>Lysobacterales</taxon>
        <taxon>Lysobacteraceae</taxon>
        <taxon>Marilutibacter</taxon>
    </lineage>
</organism>
<protein>
    <submittedName>
        <fullName evidence="4">FecR domain-containing protein</fullName>
    </submittedName>
</protein>
<keyword evidence="1" id="KW-0812">Transmembrane</keyword>
<comment type="caution">
    <text evidence="4">The sequence shown here is derived from an EMBL/GenBank/DDBJ whole genome shotgun (WGS) entry which is preliminary data.</text>
</comment>
<proteinExistence type="predicted"/>
<sequence length="329" mass="35977">MSIGHITRLDDLAADWLARLESPECTAAEREAFEDWLAASPRHVEAYLEAERLHALAAMLAGDGMLRAAAREAHGGRRPAVSARRRSRWPGWTAAAAAVLVLAIGAATWLRPTGPATVTGYATAVGEQREIVLEDGTRMLLDTDTRVTTRYDDDLRVVELISGRARFEVGPDPDRPFLVRAAAGTVRDIGTTFQVSRRGDEINVGLIEGIVLVSHGDDGPGRRLAPGEQVQVDPRGRFTPTRALDLEVAKGWPRGELVFRKRRLDDLLVEMNRYSELPLRLADPELAGITVSGVFRVDEQAALIDALEQGWGLRAEARADGIFLRAPRG</sequence>
<evidence type="ECO:0000313" key="4">
    <source>
        <dbReference type="EMBL" id="MCF7222659.1"/>
    </source>
</evidence>
<feature type="domain" description="FecR protein" evidence="2">
    <location>
        <begin position="121"/>
        <end position="211"/>
    </location>
</feature>
<dbReference type="EMBL" id="JAKJPO010000008">
    <property type="protein sequence ID" value="MCF7222659.1"/>
    <property type="molecule type" value="Genomic_DNA"/>
</dbReference>
<dbReference type="PIRSF" id="PIRSF018266">
    <property type="entry name" value="FecR"/>
    <property type="match status" value="1"/>
</dbReference>
<reference evidence="5" key="2">
    <citation type="submission" date="2022-01" db="EMBL/GenBank/DDBJ databases">
        <title>Lysobacter chinensis sp. nov., a bacterium isolated from cow dung compost.</title>
        <authorList>
            <person name="Zhou L.Y."/>
        </authorList>
    </citation>
    <scope>NUCLEOTIDE SEQUENCE [LARGE SCALE GENOMIC DNA]</scope>
    <source>
        <strain evidence="5">TLK-CK17</strain>
    </source>
</reference>
<evidence type="ECO:0000259" key="3">
    <source>
        <dbReference type="Pfam" id="PF16220"/>
    </source>
</evidence>
<dbReference type="InterPro" id="IPR006860">
    <property type="entry name" value="FecR"/>
</dbReference>
<reference evidence="4 5" key="3">
    <citation type="submission" date="2022-01" db="EMBL/GenBank/DDBJ databases">
        <authorList>
            <person name="Zhou L.Y."/>
        </authorList>
    </citation>
    <scope>NUCLEOTIDE SEQUENCE [LARGE SCALE GENOMIC DNA]</scope>
    <source>
        <strain evidence="4 5">TLK-CK17</strain>
    </source>
</reference>
<keyword evidence="1" id="KW-0472">Membrane</keyword>
<accession>A0ABS9HUT5</accession>